<dbReference type="Pfam" id="PF00106">
    <property type="entry name" value="adh_short"/>
    <property type="match status" value="1"/>
</dbReference>
<dbReference type="CDD" id="cd05233">
    <property type="entry name" value="SDR_c"/>
    <property type="match status" value="1"/>
</dbReference>
<dbReference type="PANTHER" id="PTHR44196">
    <property type="entry name" value="DEHYDROGENASE/REDUCTASE SDR FAMILY MEMBER 7B"/>
    <property type="match status" value="1"/>
</dbReference>
<dbReference type="Gene3D" id="3.40.50.720">
    <property type="entry name" value="NAD(P)-binding Rossmann-like Domain"/>
    <property type="match status" value="1"/>
</dbReference>
<reference evidence="5" key="2">
    <citation type="submission" date="2024-05" db="EMBL/GenBank/DDBJ databases">
        <title>Rhodohalobacter halophilus gen. nov., sp. nov., a moderately halophilic member of the family Balneolaceae.</title>
        <authorList>
            <person name="Xia J."/>
        </authorList>
    </citation>
    <scope>NUCLEOTIDE SEQUENCE</scope>
    <source>
        <strain evidence="5">WB101</strain>
    </source>
</reference>
<gene>
    <name evidence="5" type="ORF">L6773_11715</name>
</gene>
<dbReference type="RefSeq" id="WP_237854599.1">
    <property type="nucleotide sequence ID" value="NZ_JAKLWS010000013.1"/>
</dbReference>
<evidence type="ECO:0000259" key="4">
    <source>
        <dbReference type="SMART" id="SM00822"/>
    </source>
</evidence>
<dbReference type="SMART" id="SM00822">
    <property type="entry name" value="PKS_KR"/>
    <property type="match status" value="1"/>
</dbReference>
<evidence type="ECO:0000313" key="6">
    <source>
        <dbReference type="Proteomes" id="UP001165366"/>
    </source>
</evidence>
<keyword evidence="2" id="KW-0560">Oxidoreductase</keyword>
<keyword evidence="6" id="KW-1185">Reference proteome</keyword>
<organism evidence="5 6">
    <name type="scientific">Rhodohalobacter sulfatireducens</name>
    <dbReference type="NCBI Taxonomy" id="2911366"/>
    <lineage>
        <taxon>Bacteria</taxon>
        <taxon>Pseudomonadati</taxon>
        <taxon>Balneolota</taxon>
        <taxon>Balneolia</taxon>
        <taxon>Balneolales</taxon>
        <taxon>Balneolaceae</taxon>
        <taxon>Rhodohalobacter</taxon>
    </lineage>
</organism>
<proteinExistence type="inferred from homology"/>
<evidence type="ECO:0000256" key="1">
    <source>
        <dbReference type="ARBA" id="ARBA00006484"/>
    </source>
</evidence>
<dbReference type="PRINTS" id="PR00081">
    <property type="entry name" value="GDHRDH"/>
</dbReference>
<dbReference type="PANTHER" id="PTHR44196:SF1">
    <property type="entry name" value="DEHYDROGENASE_REDUCTASE SDR FAMILY MEMBER 7B"/>
    <property type="match status" value="1"/>
</dbReference>
<reference evidence="5" key="1">
    <citation type="submission" date="2022-01" db="EMBL/GenBank/DDBJ databases">
        <authorList>
            <person name="Wang Y."/>
        </authorList>
    </citation>
    <scope>NUCLEOTIDE SEQUENCE</scope>
    <source>
        <strain evidence="5">WB101</strain>
    </source>
</reference>
<accession>A0ABS9KEI0</accession>
<dbReference type="SUPFAM" id="SSF51735">
    <property type="entry name" value="NAD(P)-binding Rossmann-fold domains"/>
    <property type="match status" value="1"/>
</dbReference>
<dbReference type="InterPro" id="IPR002347">
    <property type="entry name" value="SDR_fam"/>
</dbReference>
<sequence length="231" mass="25161">MSEHILITGASRGIGYETAKYLANQNCSITAIARSDDKLNQLRAYAPEQIFILPLDITEANAANQIKEHLEEHQLSIDGLIHNAGLLINKPFLEQTDEDWQQQLNVNLTAPIRLTRNLISMFNEDAHIVNIGSMGGFQGSEKFPGLSAYSTVKGALAILTECLALELADYNIKANCLCLGAVQTEMLETAFPGIEAPLNPTEMARYVGDFTINAGTFMNGKIIPVALNNPG</sequence>
<evidence type="ECO:0000256" key="2">
    <source>
        <dbReference type="ARBA" id="ARBA00023002"/>
    </source>
</evidence>
<evidence type="ECO:0000256" key="3">
    <source>
        <dbReference type="RuleBase" id="RU000363"/>
    </source>
</evidence>
<dbReference type="EMBL" id="JAKLWS010000013">
    <property type="protein sequence ID" value="MCG2589236.1"/>
    <property type="molecule type" value="Genomic_DNA"/>
</dbReference>
<name>A0ABS9KEI0_9BACT</name>
<evidence type="ECO:0000313" key="5">
    <source>
        <dbReference type="EMBL" id="MCG2589236.1"/>
    </source>
</evidence>
<comment type="similarity">
    <text evidence="1 3">Belongs to the short-chain dehydrogenases/reductases (SDR) family.</text>
</comment>
<protein>
    <submittedName>
        <fullName evidence="5">SDR family oxidoreductase</fullName>
    </submittedName>
</protein>
<dbReference type="InterPro" id="IPR057326">
    <property type="entry name" value="KR_dom"/>
</dbReference>
<feature type="domain" description="Ketoreductase" evidence="4">
    <location>
        <begin position="3"/>
        <end position="183"/>
    </location>
</feature>
<dbReference type="PRINTS" id="PR00080">
    <property type="entry name" value="SDRFAMILY"/>
</dbReference>
<dbReference type="InterPro" id="IPR036291">
    <property type="entry name" value="NAD(P)-bd_dom_sf"/>
</dbReference>
<comment type="caution">
    <text evidence="5">The sequence shown here is derived from an EMBL/GenBank/DDBJ whole genome shotgun (WGS) entry which is preliminary data.</text>
</comment>
<dbReference type="Proteomes" id="UP001165366">
    <property type="component" value="Unassembled WGS sequence"/>
</dbReference>